<dbReference type="EMBL" id="FPAQ01000007">
    <property type="protein sequence ID" value="SFT54844.1"/>
    <property type="molecule type" value="Genomic_DNA"/>
</dbReference>
<protein>
    <submittedName>
        <fullName evidence="1">Uncharacterized protein</fullName>
    </submittedName>
</protein>
<dbReference type="OrthoDB" id="6064908at2"/>
<accession>A0A1I6YWW3</accession>
<sequence length="67" mass="7949">MKVSINKLSVDMEVKQRGVEFRVYDNQDSFRGDMYVVNTGLIWCKGRTKKENGIKVTWEEFIELMEE</sequence>
<evidence type="ECO:0000313" key="1">
    <source>
        <dbReference type="EMBL" id="SFT54844.1"/>
    </source>
</evidence>
<dbReference type="AlphaFoldDB" id="A0A1I6YWW3"/>
<reference evidence="1 2" key="1">
    <citation type="submission" date="2016-10" db="EMBL/GenBank/DDBJ databases">
        <authorList>
            <person name="de Groot N.N."/>
        </authorList>
    </citation>
    <scope>NUCLEOTIDE SEQUENCE [LARGE SCALE GENOMIC DNA]</scope>
    <source>
        <strain evidence="1 2">CGMCC 1.6493</strain>
    </source>
</reference>
<dbReference type="Proteomes" id="UP000199594">
    <property type="component" value="Unassembled WGS sequence"/>
</dbReference>
<dbReference type="RefSeq" id="WP_089847949.1">
    <property type="nucleotide sequence ID" value="NZ_FPAQ01000007.1"/>
</dbReference>
<proteinExistence type="predicted"/>
<name>A0A1I6YWW3_9GAMM</name>
<gene>
    <name evidence="1" type="ORF">SAMN04487956_107102</name>
</gene>
<evidence type="ECO:0000313" key="2">
    <source>
        <dbReference type="Proteomes" id="UP000199594"/>
    </source>
</evidence>
<organism evidence="1 2">
    <name type="scientific">Halomonas saccharevitans</name>
    <dbReference type="NCBI Taxonomy" id="416872"/>
    <lineage>
        <taxon>Bacteria</taxon>
        <taxon>Pseudomonadati</taxon>
        <taxon>Pseudomonadota</taxon>
        <taxon>Gammaproteobacteria</taxon>
        <taxon>Oceanospirillales</taxon>
        <taxon>Halomonadaceae</taxon>
        <taxon>Halomonas</taxon>
    </lineage>
</organism>